<feature type="domain" description="CHAT" evidence="1">
    <location>
        <begin position="314"/>
        <end position="493"/>
    </location>
</feature>
<gene>
    <name evidence="2" type="ORF">KTT_57980</name>
</gene>
<dbReference type="OrthoDB" id="166570at2"/>
<accession>A0A402A9Y3</accession>
<dbReference type="Pfam" id="PF12770">
    <property type="entry name" value="CHAT"/>
    <property type="match status" value="1"/>
</dbReference>
<dbReference type="Proteomes" id="UP000287352">
    <property type="component" value="Unassembled WGS sequence"/>
</dbReference>
<protein>
    <recommendedName>
        <fullName evidence="1">CHAT domain-containing protein</fullName>
    </recommendedName>
</protein>
<evidence type="ECO:0000313" key="2">
    <source>
        <dbReference type="EMBL" id="GCE15939.1"/>
    </source>
</evidence>
<reference evidence="3" key="1">
    <citation type="submission" date="2018-12" db="EMBL/GenBank/DDBJ databases">
        <title>Tengunoibacter tsumagoiensis gen. nov., sp. nov., Dictyobacter kobayashii sp. nov., D. alpinus sp. nov., and D. joshuensis sp. nov. and description of Dictyobacteraceae fam. nov. within the order Ktedonobacterales isolated from Tengu-no-mugimeshi.</title>
        <authorList>
            <person name="Wang C.M."/>
            <person name="Zheng Y."/>
            <person name="Sakai Y."/>
            <person name="Toyoda A."/>
            <person name="Minakuchi Y."/>
            <person name="Abe K."/>
            <person name="Yokota A."/>
            <person name="Yabe S."/>
        </authorList>
    </citation>
    <scope>NUCLEOTIDE SEQUENCE [LARGE SCALE GENOMIC DNA]</scope>
    <source>
        <strain evidence="3">Uno3</strain>
    </source>
</reference>
<evidence type="ECO:0000259" key="1">
    <source>
        <dbReference type="Pfam" id="PF12770"/>
    </source>
</evidence>
<dbReference type="AlphaFoldDB" id="A0A402A9Y3"/>
<proteinExistence type="predicted"/>
<comment type="caution">
    <text evidence="2">The sequence shown here is derived from an EMBL/GenBank/DDBJ whole genome shotgun (WGS) entry which is preliminary data.</text>
</comment>
<evidence type="ECO:0000313" key="3">
    <source>
        <dbReference type="Proteomes" id="UP000287352"/>
    </source>
</evidence>
<keyword evidence="3" id="KW-1185">Reference proteome</keyword>
<organism evidence="2 3">
    <name type="scientific">Tengunoibacter tsumagoiensis</name>
    <dbReference type="NCBI Taxonomy" id="2014871"/>
    <lineage>
        <taxon>Bacteria</taxon>
        <taxon>Bacillati</taxon>
        <taxon>Chloroflexota</taxon>
        <taxon>Ktedonobacteria</taxon>
        <taxon>Ktedonobacterales</taxon>
        <taxon>Dictyobacteraceae</taxon>
        <taxon>Tengunoibacter</taxon>
    </lineage>
</organism>
<sequence length="520" mass="58765">MKLSIMAPFIRFTQIPGSAEQWALFGFSLPLFSALHENVKGQQAPANPAEQIHLLRMLWQSGVVGLDLRFLKTASAELEVGLLCRIHVFQASLQQFHADCHHLIQHIQQLFTSQGYPLQSITTETQFEHFLRSQHLPFQAEVRRFEEIFYIDANRMTQETYATIPWKARTIEQIYLKLLTPQTSLLSIYLEPTRLTPAEEMLLTRVSSPATQQFLRQVGKYGQRAAQAYHYLAANLHHPFLLRVAVAATSQQQARHMAEAIRQEVSGAQDEEVKAVIQYPDHPAEKQALQQSLQMLCWRPWGNKRESMEETGRLRYLVDAQTAHTIFRLPPRRFIMPPKTNVLFVQSDPTSLPHLRLAADERAIKEAIQLSRYRDNIAIQTCPDSTIHDLRRALLNDTFHIIHISGHGTGEGLILVNEQGQQISVPPLALAKLFEAYKDHLHCVVLSACYSSMQAKLMTTIPYVIAMNGPVGDQAAREFSRGFYDALGAGKDIPFAYEEGCRSAALSASLSTFAAQIFAN</sequence>
<name>A0A402A9Y3_9CHLR</name>
<dbReference type="EMBL" id="BIFR01000002">
    <property type="protein sequence ID" value="GCE15939.1"/>
    <property type="molecule type" value="Genomic_DNA"/>
</dbReference>
<dbReference type="InterPro" id="IPR024983">
    <property type="entry name" value="CHAT_dom"/>
</dbReference>